<dbReference type="RefSeq" id="WP_310096959.1">
    <property type="nucleotide sequence ID" value="NZ_JAVDUU010000003.1"/>
</dbReference>
<dbReference type="PIRSF" id="PIRSF005096">
    <property type="entry name" value="GALM"/>
    <property type="match status" value="1"/>
</dbReference>
<keyword evidence="10 11" id="KW-0119">Carbohydrate metabolism</keyword>
<evidence type="ECO:0000256" key="8">
    <source>
        <dbReference type="ARBA" id="ARBA00022837"/>
    </source>
</evidence>
<evidence type="ECO:0000256" key="12">
    <source>
        <dbReference type="SAM" id="SignalP"/>
    </source>
</evidence>
<comment type="caution">
    <text evidence="13">The sequence shown here is derived from an EMBL/GenBank/DDBJ whole genome shotgun (WGS) entry which is preliminary data.</text>
</comment>
<dbReference type="EMBL" id="JAVDUU010000003">
    <property type="protein sequence ID" value="MDR6943167.1"/>
    <property type="molecule type" value="Genomic_DNA"/>
</dbReference>
<dbReference type="NCBIfam" id="NF008277">
    <property type="entry name" value="PRK11055.1"/>
    <property type="match status" value="1"/>
</dbReference>
<dbReference type="InterPro" id="IPR015443">
    <property type="entry name" value="Aldose_1-epimerase"/>
</dbReference>
<accession>A0ABU1TCN9</accession>
<dbReference type="InterPro" id="IPR014718">
    <property type="entry name" value="GH-type_carb-bd"/>
</dbReference>
<evidence type="ECO:0000256" key="5">
    <source>
        <dbReference type="ARBA" id="ARBA00011245"/>
    </source>
</evidence>
<keyword evidence="8" id="KW-0106">Calcium</keyword>
<evidence type="ECO:0000256" key="11">
    <source>
        <dbReference type="PIRNR" id="PIRNR005096"/>
    </source>
</evidence>
<evidence type="ECO:0000313" key="14">
    <source>
        <dbReference type="Proteomes" id="UP001247620"/>
    </source>
</evidence>
<evidence type="ECO:0000256" key="4">
    <source>
        <dbReference type="ARBA" id="ARBA00006206"/>
    </source>
</evidence>
<dbReference type="GO" id="GO:0004034">
    <property type="term" value="F:aldose 1-epimerase activity"/>
    <property type="evidence" value="ECO:0007669"/>
    <property type="project" value="UniProtKB-EC"/>
</dbReference>
<dbReference type="PANTHER" id="PTHR10091">
    <property type="entry name" value="ALDOSE-1-EPIMERASE"/>
    <property type="match status" value="1"/>
</dbReference>
<gene>
    <name evidence="13" type="ORF">J2W55_003020</name>
</gene>
<comment type="pathway">
    <text evidence="3 11">Carbohydrate metabolism; hexose metabolism.</text>
</comment>
<dbReference type="InterPro" id="IPR008183">
    <property type="entry name" value="Aldose_1/G6P_1-epimerase"/>
</dbReference>
<evidence type="ECO:0000256" key="3">
    <source>
        <dbReference type="ARBA" id="ARBA00005028"/>
    </source>
</evidence>
<organism evidence="13 14">
    <name type="scientific">Mucilaginibacter pocheonensis</name>
    <dbReference type="NCBI Taxonomy" id="398050"/>
    <lineage>
        <taxon>Bacteria</taxon>
        <taxon>Pseudomonadati</taxon>
        <taxon>Bacteroidota</taxon>
        <taxon>Sphingobacteriia</taxon>
        <taxon>Sphingobacteriales</taxon>
        <taxon>Sphingobacteriaceae</taxon>
        <taxon>Mucilaginibacter</taxon>
    </lineage>
</organism>
<proteinExistence type="inferred from homology"/>
<evidence type="ECO:0000313" key="13">
    <source>
        <dbReference type="EMBL" id="MDR6943167.1"/>
    </source>
</evidence>
<dbReference type="SUPFAM" id="SSF74650">
    <property type="entry name" value="Galactose mutarotase-like"/>
    <property type="match status" value="1"/>
</dbReference>
<protein>
    <recommendedName>
        <fullName evidence="7 11">Aldose 1-epimerase</fullName>
        <ecNumber evidence="6 11">5.1.3.3</ecNumber>
    </recommendedName>
</protein>
<evidence type="ECO:0000256" key="7">
    <source>
        <dbReference type="ARBA" id="ARBA00014165"/>
    </source>
</evidence>
<evidence type="ECO:0000256" key="6">
    <source>
        <dbReference type="ARBA" id="ARBA00013185"/>
    </source>
</evidence>
<dbReference type="CDD" id="cd09019">
    <property type="entry name" value="galactose_mutarotase_like"/>
    <property type="match status" value="1"/>
</dbReference>
<comment type="catalytic activity">
    <reaction evidence="1 11">
        <text>alpha-D-glucose = beta-D-glucose</text>
        <dbReference type="Rhea" id="RHEA:10264"/>
        <dbReference type="ChEBI" id="CHEBI:15903"/>
        <dbReference type="ChEBI" id="CHEBI:17925"/>
        <dbReference type="EC" id="5.1.3.3"/>
    </reaction>
</comment>
<keyword evidence="14" id="KW-1185">Reference proteome</keyword>
<dbReference type="EC" id="5.1.3.3" evidence="6 11"/>
<reference evidence="13 14" key="1">
    <citation type="submission" date="2023-07" db="EMBL/GenBank/DDBJ databases">
        <title>Sorghum-associated microbial communities from plants grown in Nebraska, USA.</title>
        <authorList>
            <person name="Schachtman D."/>
        </authorList>
    </citation>
    <scope>NUCLEOTIDE SEQUENCE [LARGE SCALE GENOMIC DNA]</scope>
    <source>
        <strain evidence="13 14">3262</strain>
    </source>
</reference>
<dbReference type="PROSITE" id="PS00545">
    <property type="entry name" value="ALDOSE_1_EPIMERASE"/>
    <property type="match status" value="1"/>
</dbReference>
<dbReference type="Pfam" id="PF01263">
    <property type="entry name" value="Aldose_epim"/>
    <property type="match status" value="1"/>
</dbReference>
<dbReference type="PROSITE" id="PS51257">
    <property type="entry name" value="PROKAR_LIPOPROTEIN"/>
    <property type="match status" value="1"/>
</dbReference>
<dbReference type="InterPro" id="IPR011013">
    <property type="entry name" value="Gal_mutarotase_sf_dom"/>
</dbReference>
<dbReference type="Gene3D" id="2.70.98.10">
    <property type="match status" value="1"/>
</dbReference>
<name>A0ABU1TCN9_9SPHI</name>
<keyword evidence="12" id="KW-0732">Signal</keyword>
<evidence type="ECO:0000256" key="9">
    <source>
        <dbReference type="ARBA" id="ARBA00023235"/>
    </source>
</evidence>
<keyword evidence="9 11" id="KW-0413">Isomerase</keyword>
<comment type="similarity">
    <text evidence="4 11">Belongs to the aldose epimerase family.</text>
</comment>
<evidence type="ECO:0000256" key="2">
    <source>
        <dbReference type="ARBA" id="ARBA00001913"/>
    </source>
</evidence>
<dbReference type="InterPro" id="IPR047215">
    <property type="entry name" value="Galactose_mutarotase-like"/>
</dbReference>
<dbReference type="Proteomes" id="UP001247620">
    <property type="component" value="Unassembled WGS sequence"/>
</dbReference>
<comment type="cofactor">
    <cofactor evidence="2">
        <name>Ca(2+)</name>
        <dbReference type="ChEBI" id="CHEBI:29108"/>
    </cofactor>
</comment>
<feature type="chain" id="PRO_5046550188" description="Aldose 1-epimerase" evidence="12">
    <location>
        <begin position="20"/>
        <end position="392"/>
    </location>
</feature>
<evidence type="ECO:0000256" key="1">
    <source>
        <dbReference type="ARBA" id="ARBA00001614"/>
    </source>
</evidence>
<sequence>MKRKHNFLLMMSCAVVLFSACKSKPTSNNTTGQDTASLTEQKLPDSASFNADVQGKKAGLFTLKNKSNATVLITNYGGRLVSIVVPDKSGKPTDVILGYDSLKSYQKPKEPFFGAIIGRYGNRIAKGKFSLDGKAYQLDINDGVNTLHGGFNGFYSKVFSAKQLNAQELELTYQSKDGEGGYPGNLSVTVLYTLSDDNALKIEYKATTDKKTVINLTNHAYFNLNGAGSKTILDNLVQINADAFLPVDTTLIPTGKLQPVKGTPFDFTKFKTIGADIDKADDQLKNGKGYDHNFVLNKHDAAAPVAMVSSTTTGIMMEVYTDEPGLQFYSGNFLTGATNDGKGGKAYGHRSAFCMETQHFPDAPNQPAFASTVLKPGETYHTVTTYKFSTKQ</sequence>
<dbReference type="PANTHER" id="PTHR10091:SF0">
    <property type="entry name" value="GALACTOSE MUTAROTASE"/>
    <property type="match status" value="1"/>
</dbReference>
<evidence type="ECO:0000256" key="10">
    <source>
        <dbReference type="ARBA" id="ARBA00023277"/>
    </source>
</evidence>
<comment type="subunit">
    <text evidence="5">Monomer.</text>
</comment>
<dbReference type="InterPro" id="IPR018052">
    <property type="entry name" value="Ald1_epimerase_CS"/>
</dbReference>
<feature type="signal peptide" evidence="12">
    <location>
        <begin position="1"/>
        <end position="19"/>
    </location>
</feature>